<proteinExistence type="predicted"/>
<sequence length="119" mass="13322">MEGDSSTYPIREDVEGGGKRVGCGGCLKMKLPNVPIRNIWKKSKNYIKQTSKSCSNAVAATNVCIPQPKKATFHDEFRYDALSYAQNFNEGVVECDNQDDYDHGFSSRYAVSSVLFMHE</sequence>
<dbReference type="PANTHER" id="PTHR33168">
    <property type="entry name" value="STRESS INDUCED PROTEIN-RELATED"/>
    <property type="match status" value="1"/>
</dbReference>
<dbReference type="OMA" id="SENYEHG"/>
<protein>
    <submittedName>
        <fullName evidence="1">Uncharacterized protein</fullName>
    </submittedName>
</protein>
<dbReference type="EnsemblPlants" id="AUR62019127-RA">
    <property type="protein sequence ID" value="AUR62019127-RA:cds"/>
    <property type="gene ID" value="AUR62019127"/>
</dbReference>
<name>A0A803LV83_CHEQI</name>
<dbReference type="Gramene" id="AUR62019127-RA">
    <property type="protein sequence ID" value="AUR62019127-RA:cds"/>
    <property type="gene ID" value="AUR62019127"/>
</dbReference>
<keyword evidence="2" id="KW-1185">Reference proteome</keyword>
<evidence type="ECO:0000313" key="2">
    <source>
        <dbReference type="Proteomes" id="UP000596660"/>
    </source>
</evidence>
<evidence type="ECO:0000313" key="1">
    <source>
        <dbReference type="EnsemblPlants" id="AUR62019127-RA:cds"/>
    </source>
</evidence>
<dbReference type="AlphaFoldDB" id="A0A803LV83"/>
<reference evidence="1" key="2">
    <citation type="submission" date="2021-03" db="UniProtKB">
        <authorList>
            <consortium name="EnsemblPlants"/>
        </authorList>
    </citation>
    <scope>IDENTIFICATION</scope>
</reference>
<dbReference type="Proteomes" id="UP000596660">
    <property type="component" value="Unplaced"/>
</dbReference>
<reference evidence="1" key="1">
    <citation type="journal article" date="2017" name="Nature">
        <title>The genome of Chenopodium quinoa.</title>
        <authorList>
            <person name="Jarvis D.E."/>
            <person name="Ho Y.S."/>
            <person name="Lightfoot D.J."/>
            <person name="Schmoeckel S.M."/>
            <person name="Li B."/>
            <person name="Borm T.J.A."/>
            <person name="Ohyanagi H."/>
            <person name="Mineta K."/>
            <person name="Michell C.T."/>
            <person name="Saber N."/>
            <person name="Kharbatia N.M."/>
            <person name="Rupper R.R."/>
            <person name="Sharp A.R."/>
            <person name="Dally N."/>
            <person name="Boughton B.A."/>
            <person name="Woo Y.H."/>
            <person name="Gao G."/>
            <person name="Schijlen E.G.W.M."/>
            <person name="Guo X."/>
            <person name="Momin A.A."/>
            <person name="Negrao S."/>
            <person name="Al-Babili S."/>
            <person name="Gehring C."/>
            <person name="Roessner U."/>
            <person name="Jung C."/>
            <person name="Murphy K."/>
            <person name="Arold S.T."/>
            <person name="Gojobori T."/>
            <person name="van der Linden C.G."/>
            <person name="van Loo E.N."/>
            <person name="Jellen E.N."/>
            <person name="Maughan P.J."/>
            <person name="Tester M."/>
        </authorList>
    </citation>
    <scope>NUCLEOTIDE SEQUENCE [LARGE SCALE GENOMIC DNA]</scope>
    <source>
        <strain evidence="1">cv. PI 614886</strain>
    </source>
</reference>
<accession>A0A803LV83</accession>
<organism evidence="1 2">
    <name type="scientific">Chenopodium quinoa</name>
    <name type="common">Quinoa</name>
    <dbReference type="NCBI Taxonomy" id="63459"/>
    <lineage>
        <taxon>Eukaryota</taxon>
        <taxon>Viridiplantae</taxon>
        <taxon>Streptophyta</taxon>
        <taxon>Embryophyta</taxon>
        <taxon>Tracheophyta</taxon>
        <taxon>Spermatophyta</taxon>
        <taxon>Magnoliopsida</taxon>
        <taxon>eudicotyledons</taxon>
        <taxon>Gunneridae</taxon>
        <taxon>Pentapetalae</taxon>
        <taxon>Caryophyllales</taxon>
        <taxon>Chenopodiaceae</taxon>
        <taxon>Chenopodioideae</taxon>
        <taxon>Atripliceae</taxon>
        <taxon>Chenopodium</taxon>
    </lineage>
</organism>